<dbReference type="SUPFAM" id="SSF52156">
    <property type="entry name" value="Initiation factor IF2/eIF5b, domain 3"/>
    <property type="match status" value="1"/>
</dbReference>
<dbReference type="Gene3D" id="3.30.56.50">
    <property type="entry name" value="Putative DNA-binding domain, N-terminal subdomain of bacterial translation initiation factor IF2"/>
    <property type="match status" value="1"/>
</dbReference>
<dbReference type="InterPro" id="IPR000178">
    <property type="entry name" value="TF_IF2_bacterial-like"/>
</dbReference>
<dbReference type="NCBIfam" id="TIGR00487">
    <property type="entry name" value="IF-2"/>
    <property type="match status" value="1"/>
</dbReference>
<evidence type="ECO:0000256" key="8">
    <source>
        <dbReference type="ARBA" id="ARBA00023134"/>
    </source>
</evidence>
<comment type="similarity">
    <text evidence="2 9 10">Belongs to the TRAFAC class translation factor GTPase superfamily. Classic translation factor GTPase family. IF-2 subfamily.</text>
</comment>
<dbReference type="Gene3D" id="2.40.30.10">
    <property type="entry name" value="Translation factors"/>
    <property type="match status" value="2"/>
</dbReference>
<evidence type="ECO:0000256" key="6">
    <source>
        <dbReference type="ARBA" id="ARBA00022741"/>
    </source>
</evidence>
<reference evidence="15" key="1">
    <citation type="journal article" date="2024" name="Toxins">
        <title>Genome Sequence Analysis of Native Xenorhabdus Strains Isolated from Entomopathogenic Nematodes in Argentina.</title>
        <authorList>
            <person name="Palma L."/>
            <person name="Frizzo L."/>
            <person name="Kaiser S."/>
            <person name="Berry C."/>
            <person name="Caballero P."/>
            <person name="Bode H.B."/>
            <person name="Del Valle E.E."/>
        </authorList>
    </citation>
    <scope>NUCLEOTIDE SEQUENCE [LARGE SCALE GENOMIC DNA]</scope>
    <source>
        <strain evidence="15">12</strain>
    </source>
</reference>
<feature type="region of interest" description="Disordered" evidence="12">
    <location>
        <begin position="48"/>
        <end position="331"/>
    </location>
</feature>
<protein>
    <recommendedName>
        <fullName evidence="3 9">Translation initiation factor IF-2</fullName>
    </recommendedName>
</protein>
<keyword evidence="8 9" id="KW-0342">GTP-binding</keyword>
<dbReference type="InterPro" id="IPR036925">
    <property type="entry name" value="TIF_IF2_dom3_sf"/>
</dbReference>
<evidence type="ECO:0000313" key="15">
    <source>
        <dbReference type="Proteomes" id="UP001271890"/>
    </source>
</evidence>
<feature type="binding site" evidence="9">
    <location>
        <begin position="533"/>
        <end position="536"/>
    </location>
    <ligand>
        <name>GTP</name>
        <dbReference type="ChEBI" id="CHEBI:37565"/>
    </ligand>
</feature>
<dbReference type="PROSITE" id="PS51722">
    <property type="entry name" value="G_TR_2"/>
    <property type="match status" value="1"/>
</dbReference>
<evidence type="ECO:0000256" key="4">
    <source>
        <dbReference type="ARBA" id="ARBA00022490"/>
    </source>
</evidence>
<feature type="compositionally biased region" description="Basic residues" evidence="12">
    <location>
        <begin position="287"/>
        <end position="301"/>
    </location>
</feature>
<feature type="binding site" evidence="9">
    <location>
        <begin position="433"/>
        <end position="440"/>
    </location>
    <ligand>
        <name>GTP</name>
        <dbReference type="ChEBI" id="CHEBI:37565"/>
    </ligand>
</feature>
<proteinExistence type="inferred from homology"/>
<gene>
    <name evidence="9 14" type="primary">infB</name>
    <name evidence="14" type="ORF">FE392_05615</name>
</gene>
<dbReference type="InterPro" id="IPR004161">
    <property type="entry name" value="EFTu-like_2"/>
</dbReference>
<evidence type="ECO:0000256" key="11">
    <source>
        <dbReference type="RuleBase" id="RU000645"/>
    </source>
</evidence>
<dbReference type="NCBIfam" id="TIGR00231">
    <property type="entry name" value="small_GTP"/>
    <property type="match status" value="1"/>
</dbReference>
<evidence type="ECO:0000256" key="10">
    <source>
        <dbReference type="RuleBase" id="RU000644"/>
    </source>
</evidence>
<dbReference type="CDD" id="cd01887">
    <property type="entry name" value="IF2_eIF5B"/>
    <property type="match status" value="1"/>
</dbReference>
<feature type="binding site" evidence="9">
    <location>
        <begin position="479"/>
        <end position="483"/>
    </location>
    <ligand>
        <name>GTP</name>
        <dbReference type="ChEBI" id="CHEBI:37565"/>
    </ligand>
</feature>
<dbReference type="CDD" id="cd03692">
    <property type="entry name" value="mtIF2_IVc"/>
    <property type="match status" value="1"/>
</dbReference>
<dbReference type="InterPro" id="IPR009061">
    <property type="entry name" value="DNA-bd_dom_put_sf"/>
</dbReference>
<dbReference type="InterPro" id="IPR013575">
    <property type="entry name" value="IF2_assoc_dom_bac"/>
</dbReference>
<dbReference type="Gene3D" id="3.40.50.10050">
    <property type="entry name" value="Translation initiation factor IF- 2, domain 3"/>
    <property type="match status" value="1"/>
</dbReference>
<feature type="compositionally biased region" description="Basic and acidic residues" evidence="12">
    <location>
        <begin position="203"/>
        <end position="250"/>
    </location>
</feature>
<evidence type="ECO:0000256" key="9">
    <source>
        <dbReference type="HAMAP-Rule" id="MF_00100"/>
    </source>
</evidence>
<dbReference type="InterPro" id="IPR027417">
    <property type="entry name" value="P-loop_NTPase"/>
</dbReference>
<feature type="compositionally biased region" description="Basic and acidic residues" evidence="12">
    <location>
        <begin position="99"/>
        <end position="191"/>
    </location>
</feature>
<dbReference type="CDD" id="cd03702">
    <property type="entry name" value="IF2_mtIF2_II"/>
    <property type="match status" value="1"/>
</dbReference>
<dbReference type="SUPFAM" id="SSF52540">
    <property type="entry name" value="P-loop containing nucleoside triphosphate hydrolases"/>
    <property type="match status" value="1"/>
</dbReference>
<dbReference type="Pfam" id="PF04760">
    <property type="entry name" value="IF2_N"/>
    <property type="match status" value="2"/>
</dbReference>
<comment type="subcellular location">
    <subcellularLocation>
        <location evidence="1 9 11">Cytoplasm</location>
    </subcellularLocation>
</comment>
<evidence type="ECO:0000256" key="12">
    <source>
        <dbReference type="SAM" id="MobiDB-lite"/>
    </source>
</evidence>
<dbReference type="InterPro" id="IPR005225">
    <property type="entry name" value="Small_GTP-bd"/>
</dbReference>
<dbReference type="InterPro" id="IPR044145">
    <property type="entry name" value="IF2_II"/>
</dbReference>
<feature type="compositionally biased region" description="Polar residues" evidence="12">
    <location>
        <begin position="251"/>
        <end position="268"/>
    </location>
</feature>
<keyword evidence="7 9" id="KW-0648">Protein biosynthesis</keyword>
<keyword evidence="6 9" id="KW-0547">Nucleotide-binding</keyword>
<dbReference type="HAMAP" id="MF_00100_B">
    <property type="entry name" value="IF_2_B"/>
    <property type="match status" value="1"/>
</dbReference>
<evidence type="ECO:0000256" key="5">
    <source>
        <dbReference type="ARBA" id="ARBA00022540"/>
    </source>
</evidence>
<dbReference type="Proteomes" id="UP001271890">
    <property type="component" value="Unassembled WGS sequence"/>
</dbReference>
<comment type="caution">
    <text evidence="14">The sequence shown here is derived from an EMBL/GenBank/DDBJ whole genome shotgun (WGS) entry which is preliminary data.</text>
</comment>
<evidence type="ECO:0000256" key="3">
    <source>
        <dbReference type="ARBA" id="ARBA00020675"/>
    </source>
</evidence>
<evidence type="ECO:0000313" key="14">
    <source>
        <dbReference type="EMBL" id="MDX7986811.1"/>
    </source>
</evidence>
<dbReference type="InterPro" id="IPR053905">
    <property type="entry name" value="EF-G-like_DII"/>
</dbReference>
<dbReference type="PANTHER" id="PTHR43381:SF5">
    <property type="entry name" value="TR-TYPE G DOMAIN-CONTAINING PROTEIN"/>
    <property type="match status" value="1"/>
</dbReference>
<dbReference type="EMBL" id="VCDN01000019">
    <property type="protein sequence ID" value="MDX7986811.1"/>
    <property type="molecule type" value="Genomic_DNA"/>
</dbReference>
<name>A0ABU4S7R8_9GAMM</name>
<dbReference type="Pfam" id="PF22042">
    <property type="entry name" value="EF-G_D2"/>
    <property type="match status" value="1"/>
</dbReference>
<keyword evidence="4 9" id="KW-0963">Cytoplasm</keyword>
<dbReference type="SUPFAM" id="SSF50447">
    <property type="entry name" value="Translation proteins"/>
    <property type="match status" value="2"/>
</dbReference>
<evidence type="ECO:0000259" key="13">
    <source>
        <dbReference type="PROSITE" id="PS51722"/>
    </source>
</evidence>
<dbReference type="Gene3D" id="3.40.50.300">
    <property type="entry name" value="P-loop containing nucleotide triphosphate hydrolases"/>
    <property type="match status" value="1"/>
</dbReference>
<dbReference type="Pfam" id="PF03144">
    <property type="entry name" value="GTP_EFTU_D2"/>
    <property type="match status" value="1"/>
</dbReference>
<dbReference type="InterPro" id="IPR009000">
    <property type="entry name" value="Transl_B-barrel_sf"/>
</dbReference>
<evidence type="ECO:0000256" key="2">
    <source>
        <dbReference type="ARBA" id="ARBA00007733"/>
    </source>
</evidence>
<dbReference type="Pfam" id="PF11987">
    <property type="entry name" value="IF-2"/>
    <property type="match status" value="1"/>
</dbReference>
<feature type="compositionally biased region" description="Basic and acidic residues" evidence="12">
    <location>
        <begin position="302"/>
        <end position="315"/>
    </location>
</feature>
<dbReference type="SUPFAM" id="SSF46955">
    <property type="entry name" value="Putative DNA-binding domain"/>
    <property type="match status" value="1"/>
</dbReference>
<dbReference type="InterPro" id="IPR000795">
    <property type="entry name" value="T_Tr_GTP-bd_dom"/>
</dbReference>
<dbReference type="PROSITE" id="PS01176">
    <property type="entry name" value="IF2"/>
    <property type="match status" value="1"/>
</dbReference>
<evidence type="ECO:0000256" key="7">
    <source>
        <dbReference type="ARBA" id="ARBA00022917"/>
    </source>
</evidence>
<evidence type="ECO:0000256" key="1">
    <source>
        <dbReference type="ARBA" id="ARBA00004496"/>
    </source>
</evidence>
<keyword evidence="15" id="KW-1185">Reference proteome</keyword>
<dbReference type="PANTHER" id="PTHR43381">
    <property type="entry name" value="TRANSLATION INITIATION FACTOR IF-2-RELATED"/>
    <property type="match status" value="1"/>
</dbReference>
<dbReference type="Pfam" id="PF08364">
    <property type="entry name" value="IF2_assoc"/>
    <property type="match status" value="1"/>
</dbReference>
<accession>A0ABU4S7R8</accession>
<comment type="function">
    <text evidence="9 10">One of the essential components for the initiation of protein synthesis. Protects formylmethionyl-tRNA from spontaneous hydrolysis and promotes its binding to the 30S ribosomal subunits. Also involved in the hydrolysis of GTP during the formation of the 70S ribosomal complex.</text>
</comment>
<dbReference type="InterPro" id="IPR006847">
    <property type="entry name" value="IF2_N"/>
</dbReference>
<dbReference type="GO" id="GO:0003743">
    <property type="term" value="F:translation initiation factor activity"/>
    <property type="evidence" value="ECO:0007669"/>
    <property type="project" value="UniProtKB-KW"/>
</dbReference>
<dbReference type="InterPro" id="IPR023115">
    <property type="entry name" value="TIF_IF2_dom3"/>
</dbReference>
<keyword evidence="5 9" id="KW-0396">Initiation factor</keyword>
<sequence length="925" mass="101839">MTEVTVKLLAEEIQTSVERLIQQFSDAGIQKTATDSVSQKEKESLLAHLNREQGGSGGQPGKLTLQRKTRSTLNVPGTGGKSKSVAIEVRKKRTYVNRDVIEESKAEEQAKREAEEQARREAEEKARLEAEAKKLAEEQAKREAEEKAKREAEVSAQREAEEKAKRVEAELSHRKAAEKEKVTKQHTENKSKSVQNDSAALNEKARREAEAADLKRKAEEEMRRKVEAEAKRVAEEARRMAEENKDKWSNDSDANTTENSDYHVTTSRYARDAEDENDAKVEGDRRSRSRGGKATRQKKNNKHSESKADREEARAVGRTKGKQRKPSTLQQSFTKPVVAVNRDVVIGETITVAELANKMAVKGSQVIKTMMKMGAMVTINQVIDQETAQVVAEEMGHKVILRRENELEEALMSDRDTGETQAESRAPVVTIMGHVDHGKTSLLDYIRSTKVASGEAGGITQHIGAYHVKTEKGMITFLDTPGHAAFTSMRARGAQATDIVVLVVAADDGVMPQTIEAIQHAKAANVPVVVAVNKIDKPEADPDRVKNELSQYGVISEEWGGETQFINVSAKAGIGIDELLEAILLQAEVLELQAVRTGMANGVVIESFLDKGRGPVATILVQSGTLNKGDIVLCGFEYGRIRAMRNELGREVTSAGPSIPVEILGLSNVPSAGDEATVVRDEKKAREVALYRQGKFREVKLARQQKSKLENMFANMEEGKASELNIVLKTDVQGTCEAICDSLLKLSTDEVKVKIIGSGVGGITETDATLAAASNAIILGFNVRADASARRVIESESVDLRYYSVIYSLIDEIKQAMSGMLAPEFKQQIMGLAEVRDVFKSPKFGAIAGCMVTEGNIKRNNPIRVLRDNVVIYEGELESLRRFKDDVNEVRNGMECGIGVKNYNDVRVGDMIEVFEVIEVKRSID</sequence>
<dbReference type="RefSeq" id="WP_319929249.1">
    <property type="nucleotide sequence ID" value="NZ_VCDN01000019.1"/>
</dbReference>
<feature type="region of interest" description="G-domain" evidence="9">
    <location>
        <begin position="427"/>
        <end position="575"/>
    </location>
</feature>
<dbReference type="InterPro" id="IPR015760">
    <property type="entry name" value="TIF_IF2"/>
</dbReference>
<feature type="domain" description="Tr-type G" evidence="13">
    <location>
        <begin position="424"/>
        <end position="591"/>
    </location>
</feature>
<organism evidence="14 15">
    <name type="scientific">Xenorhabdus santafensis</name>
    <dbReference type="NCBI Taxonomy" id="2582833"/>
    <lineage>
        <taxon>Bacteria</taxon>
        <taxon>Pseudomonadati</taxon>
        <taxon>Pseudomonadota</taxon>
        <taxon>Gammaproteobacteria</taxon>
        <taxon>Enterobacterales</taxon>
        <taxon>Morganellaceae</taxon>
        <taxon>Xenorhabdus</taxon>
    </lineage>
</organism>
<dbReference type="Pfam" id="PF00009">
    <property type="entry name" value="GTP_EFTU"/>
    <property type="match status" value="1"/>
</dbReference>